<dbReference type="GO" id="GO:0000976">
    <property type="term" value="F:transcription cis-regulatory region binding"/>
    <property type="evidence" value="ECO:0007669"/>
    <property type="project" value="TreeGrafter"/>
</dbReference>
<evidence type="ECO:0000256" key="2">
    <source>
        <dbReference type="ARBA" id="ARBA00023242"/>
    </source>
</evidence>
<dbReference type="Pfam" id="PF11951">
    <property type="entry name" value="Fungal_trans_2"/>
    <property type="match status" value="1"/>
</dbReference>
<evidence type="ECO:0000313" key="4">
    <source>
        <dbReference type="EMBL" id="KAE8349130.1"/>
    </source>
</evidence>
<name>A0A5N6YZJ3_9EURO</name>
<dbReference type="PANTHER" id="PTHR37534">
    <property type="entry name" value="TRANSCRIPTIONAL ACTIVATOR PROTEIN UGA3"/>
    <property type="match status" value="1"/>
</dbReference>
<dbReference type="GO" id="GO:0003700">
    <property type="term" value="F:DNA-binding transcription factor activity"/>
    <property type="evidence" value="ECO:0007669"/>
    <property type="project" value="TreeGrafter"/>
</dbReference>
<dbReference type="AlphaFoldDB" id="A0A5N6YZJ3"/>
<dbReference type="EMBL" id="ML739343">
    <property type="protein sequence ID" value="KAE8349130.1"/>
    <property type="molecule type" value="Genomic_DNA"/>
</dbReference>
<feature type="compositionally biased region" description="Polar residues" evidence="3">
    <location>
        <begin position="33"/>
        <end position="52"/>
    </location>
</feature>
<evidence type="ECO:0000313" key="5">
    <source>
        <dbReference type="Proteomes" id="UP000327118"/>
    </source>
</evidence>
<dbReference type="Proteomes" id="UP000327118">
    <property type="component" value="Unassembled WGS sequence"/>
</dbReference>
<evidence type="ECO:0000256" key="1">
    <source>
        <dbReference type="ARBA" id="ARBA00004123"/>
    </source>
</evidence>
<dbReference type="GO" id="GO:0045944">
    <property type="term" value="P:positive regulation of transcription by RNA polymerase II"/>
    <property type="evidence" value="ECO:0007669"/>
    <property type="project" value="TreeGrafter"/>
</dbReference>
<reference evidence="5" key="1">
    <citation type="submission" date="2019-04" db="EMBL/GenBank/DDBJ databases">
        <title>Friends and foes A comparative genomics studyof 23 Aspergillus species from section Flavi.</title>
        <authorList>
            <consortium name="DOE Joint Genome Institute"/>
            <person name="Kjaerbolling I."/>
            <person name="Vesth T."/>
            <person name="Frisvad J.C."/>
            <person name="Nybo J.L."/>
            <person name="Theobald S."/>
            <person name="Kildgaard S."/>
            <person name="Isbrandt T."/>
            <person name="Kuo A."/>
            <person name="Sato A."/>
            <person name="Lyhne E.K."/>
            <person name="Kogle M.E."/>
            <person name="Wiebenga A."/>
            <person name="Kun R.S."/>
            <person name="Lubbers R.J."/>
            <person name="Makela M.R."/>
            <person name="Barry K."/>
            <person name="Chovatia M."/>
            <person name="Clum A."/>
            <person name="Daum C."/>
            <person name="Haridas S."/>
            <person name="He G."/>
            <person name="LaButti K."/>
            <person name="Lipzen A."/>
            <person name="Mondo S."/>
            <person name="Riley R."/>
            <person name="Salamov A."/>
            <person name="Simmons B.A."/>
            <person name="Magnuson J.K."/>
            <person name="Henrissat B."/>
            <person name="Mortensen U.H."/>
            <person name="Larsen T.O."/>
            <person name="Devries R.P."/>
            <person name="Grigoriev I.V."/>
            <person name="Machida M."/>
            <person name="Baker S.E."/>
            <person name="Andersen M.R."/>
        </authorList>
    </citation>
    <scope>NUCLEOTIDE SEQUENCE [LARGE SCALE GENOMIC DNA]</scope>
    <source>
        <strain evidence="5">CBS 553.77</strain>
    </source>
</reference>
<evidence type="ECO:0000256" key="3">
    <source>
        <dbReference type="SAM" id="MobiDB-lite"/>
    </source>
</evidence>
<dbReference type="OrthoDB" id="3509362at2759"/>
<comment type="subcellular location">
    <subcellularLocation>
        <location evidence="1">Nucleus</location>
    </subcellularLocation>
</comment>
<proteinExistence type="predicted"/>
<sequence>MWAEPLKPATGIFQQAVPSKRRRLTSLSPSPSVCSPATSVEQPSPNSMLSSDCSTLPLTPSNYGTIEICTPQIEDDDPNDSDDLTLAKIHADDLAIAAPNPCGTLSHLSNLETHYLQYHMELGSKLLANLESDDNPLRSLIIPRALSSPLLMKALCAVSAMHFANRSCDNLSAQTAAVNYYVRTMSGLRSALSKCAVEVFPVDSILAVALLCKYEVVRGSVKQWALHLNALEKLVVSRGGFSTFDQDTAEFLWGLFMYAHNVARVTSRSEITSHISSTEAFSLTKLDIYIGYTEDIIKLCPRIANLPLLTQDPVALDAEIHTIDSILYNWTHTSTQYIIPRGITDASLLRLRMVAECFRDAAYIYLHSTLERMSQGFMTRNLPTLWSSFISRTKAVAVRRCLGRIQSFTLDENCEYSALTFPLFIAGCESESPAARELVIRSLTKLERNFGIGNVKRAKELLTILWNGEKMHWLDVLEQLKWDLILA</sequence>
<gene>
    <name evidence="4" type="ORF">BDV28DRAFT_152179</name>
</gene>
<accession>A0A5N6YZJ3</accession>
<feature type="region of interest" description="Disordered" evidence="3">
    <location>
        <begin position="15"/>
        <end position="52"/>
    </location>
</feature>
<organism evidence="4 5">
    <name type="scientific">Aspergillus coremiiformis</name>
    <dbReference type="NCBI Taxonomy" id="138285"/>
    <lineage>
        <taxon>Eukaryota</taxon>
        <taxon>Fungi</taxon>
        <taxon>Dikarya</taxon>
        <taxon>Ascomycota</taxon>
        <taxon>Pezizomycotina</taxon>
        <taxon>Eurotiomycetes</taxon>
        <taxon>Eurotiomycetidae</taxon>
        <taxon>Eurotiales</taxon>
        <taxon>Aspergillaceae</taxon>
        <taxon>Aspergillus</taxon>
        <taxon>Aspergillus subgen. Circumdati</taxon>
    </lineage>
</organism>
<dbReference type="InterPro" id="IPR021858">
    <property type="entry name" value="Fun_TF"/>
</dbReference>
<protein>
    <submittedName>
        <fullName evidence="4">Fungal-specific transcription factor domain-containing protein</fullName>
    </submittedName>
</protein>
<keyword evidence="2" id="KW-0539">Nucleus</keyword>
<dbReference type="PANTHER" id="PTHR37534:SF16">
    <property type="entry name" value="ZN(II)2CYS6 TRANSCRIPTION FACTOR (EUROFUNG)-RELATED"/>
    <property type="match status" value="1"/>
</dbReference>
<keyword evidence="5" id="KW-1185">Reference proteome</keyword>
<dbReference type="GO" id="GO:0005634">
    <property type="term" value="C:nucleus"/>
    <property type="evidence" value="ECO:0007669"/>
    <property type="project" value="UniProtKB-SubCell"/>
</dbReference>